<dbReference type="AlphaFoldDB" id="A0A058Z5B4"/>
<dbReference type="RefSeq" id="XP_009497149.1">
    <property type="nucleotide sequence ID" value="XM_009498874.1"/>
</dbReference>
<evidence type="ECO:0000256" key="1">
    <source>
        <dbReference type="PROSITE-ProRule" id="PRU00502"/>
    </source>
</evidence>
<dbReference type="SUPFAM" id="SSF57850">
    <property type="entry name" value="RING/U-box"/>
    <property type="match status" value="2"/>
</dbReference>
<feature type="domain" description="RING-type" evidence="4">
    <location>
        <begin position="162"/>
        <end position="204"/>
    </location>
</feature>
<dbReference type="OrthoDB" id="273556at2759"/>
<feature type="compositionally biased region" description="Low complexity" evidence="3">
    <location>
        <begin position="305"/>
        <end position="319"/>
    </location>
</feature>
<dbReference type="STRING" id="691883.A0A058Z5B4"/>
<evidence type="ECO:0000259" key="5">
    <source>
        <dbReference type="PROSITE" id="PS50271"/>
    </source>
</evidence>
<name>A0A058Z5B4_FONAL</name>
<dbReference type="InterPro" id="IPR001607">
    <property type="entry name" value="Znf_UBP"/>
</dbReference>
<proteinExistence type="predicted"/>
<evidence type="ECO:0000256" key="2">
    <source>
        <dbReference type="SAM" id="Coils"/>
    </source>
</evidence>
<dbReference type="Pfam" id="PF07576">
    <property type="entry name" value="BRAP2"/>
    <property type="match status" value="1"/>
</dbReference>
<evidence type="ECO:0000259" key="4">
    <source>
        <dbReference type="PROSITE" id="PS50089"/>
    </source>
</evidence>
<dbReference type="InterPro" id="IPR013083">
    <property type="entry name" value="Znf_RING/FYVE/PHD"/>
</dbReference>
<dbReference type="GO" id="GO:0007265">
    <property type="term" value="P:Ras protein signal transduction"/>
    <property type="evidence" value="ECO:0007669"/>
    <property type="project" value="TreeGrafter"/>
</dbReference>
<dbReference type="Proteomes" id="UP000030693">
    <property type="component" value="Unassembled WGS sequence"/>
</dbReference>
<dbReference type="EMBL" id="KB932208">
    <property type="protein sequence ID" value="KCV68717.1"/>
    <property type="molecule type" value="Genomic_DNA"/>
</dbReference>
<keyword evidence="1" id="KW-0479">Metal-binding</keyword>
<dbReference type="GeneID" id="20529730"/>
<dbReference type="PANTHER" id="PTHR24007:SF7">
    <property type="entry name" value="BRCA1-ASSOCIATED PROTEIN"/>
    <property type="match status" value="1"/>
</dbReference>
<keyword evidence="1" id="KW-0863">Zinc-finger</keyword>
<evidence type="ECO:0000313" key="6">
    <source>
        <dbReference type="EMBL" id="KCV68717.1"/>
    </source>
</evidence>
<dbReference type="InterPro" id="IPR011422">
    <property type="entry name" value="BRAP2/ETP1_RRM"/>
</dbReference>
<feature type="region of interest" description="Disordered" evidence="3">
    <location>
        <begin position="629"/>
        <end position="653"/>
    </location>
</feature>
<evidence type="ECO:0000256" key="3">
    <source>
        <dbReference type="SAM" id="MobiDB-lite"/>
    </source>
</evidence>
<dbReference type="Pfam" id="PF02148">
    <property type="entry name" value="zf-UBP"/>
    <property type="match status" value="1"/>
</dbReference>
<reference evidence="6" key="1">
    <citation type="submission" date="2013-04" db="EMBL/GenBank/DDBJ databases">
        <title>The Genome Sequence of Fonticula alba ATCC 38817.</title>
        <authorList>
            <consortium name="The Broad Institute Genomics Platform"/>
            <person name="Russ C."/>
            <person name="Cuomo C."/>
            <person name="Burger G."/>
            <person name="Gray M.W."/>
            <person name="Holland P.W.H."/>
            <person name="King N."/>
            <person name="Lang F.B.F."/>
            <person name="Roger A.J."/>
            <person name="Ruiz-Trillo I."/>
            <person name="Brown M."/>
            <person name="Walker B."/>
            <person name="Young S."/>
            <person name="Zeng Q."/>
            <person name="Gargeya S."/>
            <person name="Fitzgerald M."/>
            <person name="Haas B."/>
            <person name="Abouelleil A."/>
            <person name="Allen A.W."/>
            <person name="Alvarado L."/>
            <person name="Arachchi H.M."/>
            <person name="Berlin A.M."/>
            <person name="Chapman S.B."/>
            <person name="Gainer-Dewar J."/>
            <person name="Goldberg J."/>
            <person name="Griggs A."/>
            <person name="Gujja S."/>
            <person name="Hansen M."/>
            <person name="Howarth C."/>
            <person name="Imamovic A."/>
            <person name="Ireland A."/>
            <person name="Larimer J."/>
            <person name="McCowan C."/>
            <person name="Murphy C."/>
            <person name="Pearson M."/>
            <person name="Poon T.W."/>
            <person name="Priest M."/>
            <person name="Roberts A."/>
            <person name="Saif S."/>
            <person name="Shea T."/>
            <person name="Sisk P."/>
            <person name="Sykes S."/>
            <person name="Wortman J."/>
            <person name="Nusbaum C."/>
            <person name="Birren B."/>
        </authorList>
    </citation>
    <scope>NUCLEOTIDE SEQUENCE [LARGE SCALE GENOMIC DNA]</scope>
    <source>
        <strain evidence="6">ATCC 38817</strain>
    </source>
</reference>
<dbReference type="eggNOG" id="KOG0804">
    <property type="taxonomic scope" value="Eukaryota"/>
</dbReference>
<accession>A0A058Z5B4</accession>
<feature type="coiled-coil region" evidence="2">
    <location>
        <begin position="522"/>
        <end position="591"/>
    </location>
</feature>
<protein>
    <recommendedName>
        <fullName evidence="8">BRCA1-associated protein</fullName>
    </recommendedName>
</protein>
<sequence length="653" mass="71164">MGDVLLISGPDSCLITFSDAQAGEANDRNPLVGVTGFPEYFSISDVVKSLWLFRNHIVNAWLLMCHEDSPEGNALLVLFDQTELALSFVHALNKRPLWSQTTSLCHIRFVSDIEVNALSLRDFPSRPGKEVIGLQHLSDFAQQVISLMWQNESYIQLSGSFCLFCLDPMKPDLAGGGLFTLPCHHCFHFQCLLKWDSPHCPLCRESVLASERRYPARDAALPGDAPGAQTQATAPIAMPLAPVLASTSSLDGLPRSLLAKSEHEESASTAAAAAAMAAATSAGRLPPSQPEQRCFECHRQESNQGGSPPSTQAAASAPGRKPPLLTDTLRDLSGEDFSPDSLWMCLICGHIGCGRYAGHGAHAHAHFIQTGHPFVIDISSASRPVWHYSEDRYVHRLITSAASGKCVEVEPPSPPSSDGSSRGTHSKAAPMPSSPSPDAPCTCSAENYCPKEGRIELCLACSSRPPEHYFGDVLLSNLDALHESYRHQIEQMEGKFVEILQESTELHLEKFRSMEASLQEDLARSRAREERLRLTIRDHEQRSLAQRDALKEKELMLTGLLSNAEENQRKIAERDAQIAELNEQLRDLMLSLDFSSQLQGLSQAAAAEANGAPVGDLLEGAQIILRAPDPLAARASKQKPPSSAGGAKARRRR</sequence>
<evidence type="ECO:0008006" key="8">
    <source>
        <dbReference type="Google" id="ProtNLM"/>
    </source>
</evidence>
<feature type="domain" description="UBP-type" evidence="5">
    <location>
        <begin position="268"/>
        <end position="413"/>
    </location>
</feature>
<dbReference type="GO" id="GO:0005737">
    <property type="term" value="C:cytoplasm"/>
    <property type="evidence" value="ECO:0007669"/>
    <property type="project" value="TreeGrafter"/>
</dbReference>
<gene>
    <name evidence="6" type="ORF">H696_05005</name>
</gene>
<dbReference type="GO" id="GO:0016567">
    <property type="term" value="P:protein ubiquitination"/>
    <property type="evidence" value="ECO:0007669"/>
    <property type="project" value="TreeGrafter"/>
</dbReference>
<keyword evidence="1" id="KW-0862">Zinc</keyword>
<dbReference type="GO" id="GO:0008270">
    <property type="term" value="F:zinc ion binding"/>
    <property type="evidence" value="ECO:0007669"/>
    <property type="project" value="UniProtKB-KW"/>
</dbReference>
<feature type="region of interest" description="Disordered" evidence="3">
    <location>
        <begin position="298"/>
        <end position="325"/>
    </location>
</feature>
<dbReference type="InterPro" id="IPR001841">
    <property type="entry name" value="Znf_RING"/>
</dbReference>
<dbReference type="SMART" id="SM00184">
    <property type="entry name" value="RING"/>
    <property type="match status" value="1"/>
</dbReference>
<keyword evidence="2" id="KW-0175">Coiled coil</keyword>
<keyword evidence="7" id="KW-1185">Reference proteome</keyword>
<dbReference type="Gene3D" id="3.30.40.10">
    <property type="entry name" value="Zinc/RING finger domain, C3HC4 (zinc finger)"/>
    <property type="match status" value="2"/>
</dbReference>
<feature type="region of interest" description="Disordered" evidence="3">
    <location>
        <begin position="405"/>
        <end position="441"/>
    </location>
</feature>
<evidence type="ECO:0000313" key="7">
    <source>
        <dbReference type="Proteomes" id="UP000030693"/>
    </source>
</evidence>
<dbReference type="GO" id="GO:0061630">
    <property type="term" value="F:ubiquitin protein ligase activity"/>
    <property type="evidence" value="ECO:0007669"/>
    <property type="project" value="TreeGrafter"/>
</dbReference>
<dbReference type="PANTHER" id="PTHR24007">
    <property type="entry name" value="BRCA1-ASSOCIATED PROTEIN"/>
    <property type="match status" value="1"/>
</dbReference>
<dbReference type="PROSITE" id="PS50271">
    <property type="entry name" value="ZF_UBP"/>
    <property type="match status" value="1"/>
</dbReference>
<dbReference type="PROSITE" id="PS50089">
    <property type="entry name" value="ZF_RING_2"/>
    <property type="match status" value="1"/>
</dbReference>
<dbReference type="SMART" id="SM00290">
    <property type="entry name" value="ZnF_UBP"/>
    <property type="match status" value="1"/>
</dbReference>
<organism evidence="6">
    <name type="scientific">Fonticula alba</name>
    <name type="common">Slime mold</name>
    <dbReference type="NCBI Taxonomy" id="691883"/>
    <lineage>
        <taxon>Eukaryota</taxon>
        <taxon>Rotosphaerida</taxon>
        <taxon>Fonticulaceae</taxon>
        <taxon>Fonticula</taxon>
    </lineage>
</organism>